<evidence type="ECO:0000256" key="1">
    <source>
        <dbReference type="ARBA" id="ARBA00009437"/>
    </source>
</evidence>
<keyword evidence="4" id="KW-0804">Transcription</keyword>
<proteinExistence type="inferred from homology"/>
<dbReference type="Pfam" id="PF00126">
    <property type="entry name" value="HTH_1"/>
    <property type="match status" value="1"/>
</dbReference>
<dbReference type="PANTHER" id="PTHR30537">
    <property type="entry name" value="HTH-TYPE TRANSCRIPTIONAL REGULATOR"/>
    <property type="match status" value="1"/>
</dbReference>
<protein>
    <submittedName>
        <fullName evidence="6">LysR family transcriptional regulator</fullName>
    </submittedName>
</protein>
<evidence type="ECO:0000256" key="2">
    <source>
        <dbReference type="ARBA" id="ARBA00023015"/>
    </source>
</evidence>
<dbReference type="Pfam" id="PF03466">
    <property type="entry name" value="LysR_substrate"/>
    <property type="match status" value="1"/>
</dbReference>
<comment type="caution">
    <text evidence="6">The sequence shown here is derived from an EMBL/GenBank/DDBJ whole genome shotgun (WGS) entry which is preliminary data.</text>
</comment>
<dbReference type="PRINTS" id="PR00039">
    <property type="entry name" value="HTHLYSR"/>
</dbReference>
<dbReference type="RefSeq" id="WP_386094703.1">
    <property type="nucleotide sequence ID" value="NZ_JBHRXN010000036.1"/>
</dbReference>
<dbReference type="Gene3D" id="1.10.10.10">
    <property type="entry name" value="Winged helix-like DNA-binding domain superfamily/Winged helix DNA-binding domain"/>
    <property type="match status" value="1"/>
</dbReference>
<dbReference type="InterPro" id="IPR005119">
    <property type="entry name" value="LysR_subst-bd"/>
</dbReference>
<keyword evidence="2" id="KW-0805">Transcription regulation</keyword>
<comment type="similarity">
    <text evidence="1">Belongs to the LysR transcriptional regulatory family.</text>
</comment>
<keyword evidence="3" id="KW-0238">DNA-binding</keyword>
<dbReference type="SUPFAM" id="SSF53850">
    <property type="entry name" value="Periplasmic binding protein-like II"/>
    <property type="match status" value="1"/>
</dbReference>
<sequence>MREENSLMLRGLPSLNSLRVFEAAARWQSFVRAADELCVTHGAVSRQVRQLEQYLGVELFERRNRAVFLTQAGQLLLSGCSEALATLATTLAAVRVQPALRPLVLSCEPTLAMRWLIPRLPRWQQRAPELPLHLLAAGGAVDFARAGVDVALRRNDFAWGSDCHAETVAPELMAAVCAVGASPEQGALLHSLSRPQAWPRWQALGMPLPPCAAQQRFEHFYLSLQAAQAGVGYAQASLYMVADELCAGRLVAPYGALADGSHYVLLCASGRQQEPALQRLLAWLREEMQLSREQLQGVAGLALPAG</sequence>
<dbReference type="PROSITE" id="PS50931">
    <property type="entry name" value="HTH_LYSR"/>
    <property type="match status" value="1"/>
</dbReference>
<accession>A0ABV7RJR7</accession>
<dbReference type="Gene3D" id="3.40.190.10">
    <property type="entry name" value="Periplasmic binding protein-like II"/>
    <property type="match status" value="2"/>
</dbReference>
<dbReference type="InterPro" id="IPR036390">
    <property type="entry name" value="WH_DNA-bd_sf"/>
</dbReference>
<evidence type="ECO:0000256" key="3">
    <source>
        <dbReference type="ARBA" id="ARBA00023125"/>
    </source>
</evidence>
<evidence type="ECO:0000313" key="6">
    <source>
        <dbReference type="EMBL" id="MFC3534053.1"/>
    </source>
</evidence>
<dbReference type="InterPro" id="IPR000847">
    <property type="entry name" value="LysR_HTH_N"/>
</dbReference>
<gene>
    <name evidence="6" type="ORF">ACFOLG_17950</name>
</gene>
<reference evidence="7" key="1">
    <citation type="journal article" date="2019" name="Int. J. Syst. Evol. Microbiol.">
        <title>The Global Catalogue of Microorganisms (GCM) 10K type strain sequencing project: providing services to taxonomists for standard genome sequencing and annotation.</title>
        <authorList>
            <consortium name="The Broad Institute Genomics Platform"/>
            <consortium name="The Broad Institute Genome Sequencing Center for Infectious Disease"/>
            <person name="Wu L."/>
            <person name="Ma J."/>
        </authorList>
    </citation>
    <scope>NUCLEOTIDE SEQUENCE [LARGE SCALE GENOMIC DNA]</scope>
    <source>
        <strain evidence="7">KCTC 42742</strain>
    </source>
</reference>
<name>A0ABV7RJR7_9NEIS</name>
<dbReference type="InterPro" id="IPR036388">
    <property type="entry name" value="WH-like_DNA-bd_sf"/>
</dbReference>
<dbReference type="Proteomes" id="UP001595741">
    <property type="component" value="Unassembled WGS sequence"/>
</dbReference>
<evidence type="ECO:0000313" key="7">
    <source>
        <dbReference type="Proteomes" id="UP001595741"/>
    </source>
</evidence>
<organism evidence="6 7">
    <name type="scientific">Vogesella facilis</name>
    <dbReference type="NCBI Taxonomy" id="1655232"/>
    <lineage>
        <taxon>Bacteria</taxon>
        <taxon>Pseudomonadati</taxon>
        <taxon>Pseudomonadota</taxon>
        <taxon>Betaproteobacteria</taxon>
        <taxon>Neisseriales</taxon>
        <taxon>Chromobacteriaceae</taxon>
        <taxon>Vogesella</taxon>
    </lineage>
</organism>
<feature type="domain" description="HTH lysR-type" evidence="5">
    <location>
        <begin position="13"/>
        <end position="70"/>
    </location>
</feature>
<dbReference type="SUPFAM" id="SSF46785">
    <property type="entry name" value="Winged helix' DNA-binding domain"/>
    <property type="match status" value="1"/>
</dbReference>
<dbReference type="InterPro" id="IPR058163">
    <property type="entry name" value="LysR-type_TF_proteobact-type"/>
</dbReference>
<evidence type="ECO:0000259" key="5">
    <source>
        <dbReference type="PROSITE" id="PS50931"/>
    </source>
</evidence>
<dbReference type="EMBL" id="JBHRXN010000036">
    <property type="protein sequence ID" value="MFC3534053.1"/>
    <property type="molecule type" value="Genomic_DNA"/>
</dbReference>
<evidence type="ECO:0000256" key="4">
    <source>
        <dbReference type="ARBA" id="ARBA00023163"/>
    </source>
</evidence>
<dbReference type="PANTHER" id="PTHR30537:SF74">
    <property type="entry name" value="HTH-TYPE TRANSCRIPTIONAL REGULATOR TRPI"/>
    <property type="match status" value="1"/>
</dbReference>
<keyword evidence="7" id="KW-1185">Reference proteome</keyword>